<dbReference type="GO" id="GO:0005856">
    <property type="term" value="C:cytoskeleton"/>
    <property type="evidence" value="ECO:0007669"/>
    <property type="project" value="UniProtKB-SubCell"/>
</dbReference>
<comment type="similarity">
    <text evidence="6">Belongs to the actin family.</text>
</comment>
<dbReference type="FunFam" id="3.90.640.10:FF:000047">
    <property type="entry name" value="Actin, alpha skeletal muscle"/>
    <property type="match status" value="1"/>
</dbReference>
<reference evidence="7" key="1">
    <citation type="submission" date="2022-10" db="EMBL/GenBank/DDBJ databases">
        <title>Novel sulphate-reducing endosymbionts in the free-living metamonad Anaeramoeba.</title>
        <authorList>
            <person name="Jerlstrom-Hultqvist J."/>
            <person name="Cepicka I."/>
            <person name="Gallot-Lavallee L."/>
            <person name="Salas-Leiva D."/>
            <person name="Curtis B.A."/>
            <person name="Zahonova K."/>
            <person name="Pipaliya S."/>
            <person name="Dacks J."/>
            <person name="Roger A.J."/>
        </authorList>
    </citation>
    <scope>NUCLEOTIDE SEQUENCE</scope>
    <source>
        <strain evidence="7">BMAN</strain>
    </source>
</reference>
<dbReference type="SMART" id="SM00268">
    <property type="entry name" value="ACTIN"/>
    <property type="match status" value="1"/>
</dbReference>
<dbReference type="PROSITE" id="PS01132">
    <property type="entry name" value="ACTINS_ACT_LIKE"/>
    <property type="match status" value="1"/>
</dbReference>
<dbReference type="PRINTS" id="PR00190">
    <property type="entry name" value="ACTIN"/>
</dbReference>
<dbReference type="InterPro" id="IPR020902">
    <property type="entry name" value="Actin/actin-like_CS"/>
</dbReference>
<sequence length="347" mass="39574">MKKKTNEKFNTIVMDIGSDIIKIGFAGDDKPRLLVPSIVGTPKPDSLFLSMTPEYWVGEKLKSRKDRLQLNYIIEHGIITNWEFMQTLFSRTIRDELEVGLSEHIFLLTEPPLNPKLNREKTTEIMIESFDVRGFYLANQSVLSLYASGKKTGIVIDSGDGFSSVVPIYEGYALPHATMKSDLAGKDLTDYLMKILTEKGYSFTTNSEKEIVKDIKEKLCYVAFDFEEEMISESSIQKNYELPNGKNITLGNEIFKCSEILFQPSLFEMKQPSGSTMIPKIEERIQKEINKFSPNDMNIQIIAPPERQYSAWIGGSILASLPSFEKMLILRDEYEEIGPTIVHRKCF</sequence>
<protein>
    <submittedName>
        <fullName evidence="7">Actin-2</fullName>
    </submittedName>
</protein>
<dbReference type="AlphaFoldDB" id="A0A9Q0LDB5"/>
<evidence type="ECO:0000256" key="1">
    <source>
        <dbReference type="ARBA" id="ARBA00004245"/>
    </source>
</evidence>
<dbReference type="Proteomes" id="UP001149090">
    <property type="component" value="Unassembled WGS sequence"/>
</dbReference>
<organism evidence="7 8">
    <name type="scientific">Anaeramoeba ignava</name>
    <name type="common">Anaerobic marine amoeba</name>
    <dbReference type="NCBI Taxonomy" id="1746090"/>
    <lineage>
        <taxon>Eukaryota</taxon>
        <taxon>Metamonada</taxon>
        <taxon>Anaeramoebidae</taxon>
        <taxon>Anaeramoeba</taxon>
    </lineage>
</organism>
<dbReference type="Pfam" id="PF00022">
    <property type="entry name" value="Actin"/>
    <property type="match status" value="2"/>
</dbReference>
<dbReference type="Gene3D" id="3.30.420.40">
    <property type="match status" value="2"/>
</dbReference>
<comment type="caution">
    <text evidence="7">The sequence shown here is derived from an EMBL/GenBank/DDBJ whole genome shotgun (WGS) entry which is preliminary data.</text>
</comment>
<keyword evidence="3" id="KW-0547">Nucleotide-binding</keyword>
<accession>A0A9Q0LDB5</accession>
<evidence type="ECO:0000256" key="4">
    <source>
        <dbReference type="ARBA" id="ARBA00022840"/>
    </source>
</evidence>
<dbReference type="Gene3D" id="3.90.640.10">
    <property type="entry name" value="Actin, Chain A, domain 4"/>
    <property type="match status" value="1"/>
</dbReference>
<evidence type="ECO:0000256" key="2">
    <source>
        <dbReference type="ARBA" id="ARBA00022490"/>
    </source>
</evidence>
<evidence type="ECO:0000256" key="3">
    <source>
        <dbReference type="ARBA" id="ARBA00022741"/>
    </source>
</evidence>
<dbReference type="PANTHER" id="PTHR11937">
    <property type="entry name" value="ACTIN"/>
    <property type="match status" value="1"/>
</dbReference>
<evidence type="ECO:0000256" key="5">
    <source>
        <dbReference type="ARBA" id="ARBA00023212"/>
    </source>
</evidence>
<dbReference type="InterPro" id="IPR004000">
    <property type="entry name" value="Actin"/>
</dbReference>
<dbReference type="FunFam" id="3.30.420.40:FF:000148">
    <property type="entry name" value="Actin, alpha skeletal muscle"/>
    <property type="match status" value="1"/>
</dbReference>
<dbReference type="EMBL" id="JAPDFW010000093">
    <property type="protein sequence ID" value="KAJ5070638.1"/>
    <property type="molecule type" value="Genomic_DNA"/>
</dbReference>
<name>A0A9Q0LDB5_ANAIG</name>
<evidence type="ECO:0000313" key="7">
    <source>
        <dbReference type="EMBL" id="KAJ5070638.1"/>
    </source>
</evidence>
<dbReference type="InterPro" id="IPR043129">
    <property type="entry name" value="ATPase_NBD"/>
</dbReference>
<keyword evidence="4" id="KW-0067">ATP-binding</keyword>
<gene>
    <name evidence="7" type="ORF">M0811_10708</name>
</gene>
<comment type="subcellular location">
    <subcellularLocation>
        <location evidence="1">Cytoplasm</location>
        <location evidence="1">Cytoskeleton</location>
    </subcellularLocation>
</comment>
<keyword evidence="8" id="KW-1185">Reference proteome</keyword>
<evidence type="ECO:0000256" key="6">
    <source>
        <dbReference type="RuleBase" id="RU000487"/>
    </source>
</evidence>
<evidence type="ECO:0000313" key="8">
    <source>
        <dbReference type="Proteomes" id="UP001149090"/>
    </source>
</evidence>
<keyword evidence="2" id="KW-0963">Cytoplasm</keyword>
<proteinExistence type="inferred from homology"/>
<keyword evidence="5" id="KW-0206">Cytoskeleton</keyword>
<dbReference type="SUPFAM" id="SSF53067">
    <property type="entry name" value="Actin-like ATPase domain"/>
    <property type="match status" value="2"/>
</dbReference>
<dbReference type="GO" id="GO:0005524">
    <property type="term" value="F:ATP binding"/>
    <property type="evidence" value="ECO:0007669"/>
    <property type="project" value="UniProtKB-KW"/>
</dbReference>